<accession>A0ABV7HXL4</accession>
<proteinExistence type="inferred from homology"/>
<feature type="transmembrane region" description="Helical" evidence="3">
    <location>
        <begin position="13"/>
        <end position="33"/>
    </location>
</feature>
<protein>
    <submittedName>
        <fullName evidence="5">Efflux RND transporter periplasmic adaptor subunit</fullName>
    </submittedName>
</protein>
<reference evidence="6" key="1">
    <citation type="journal article" date="2019" name="Int. J. Syst. Evol. Microbiol.">
        <title>The Global Catalogue of Microorganisms (GCM) 10K type strain sequencing project: providing services to taxonomists for standard genome sequencing and annotation.</title>
        <authorList>
            <consortium name="The Broad Institute Genomics Platform"/>
            <consortium name="The Broad Institute Genome Sequencing Center for Infectious Disease"/>
            <person name="Wu L."/>
            <person name="Ma J."/>
        </authorList>
    </citation>
    <scope>NUCLEOTIDE SEQUENCE [LARGE SCALE GENOMIC DNA]</scope>
    <source>
        <strain evidence="6">KCTC 52141</strain>
    </source>
</reference>
<feature type="region of interest" description="Disordered" evidence="2">
    <location>
        <begin position="391"/>
        <end position="416"/>
    </location>
</feature>
<dbReference type="InterPro" id="IPR058625">
    <property type="entry name" value="MdtA-like_BSH"/>
</dbReference>
<dbReference type="PANTHER" id="PTHR30469">
    <property type="entry name" value="MULTIDRUG RESISTANCE PROTEIN MDTA"/>
    <property type="match status" value="1"/>
</dbReference>
<comment type="caution">
    <text evidence="5">The sequence shown here is derived from an EMBL/GenBank/DDBJ whole genome shotgun (WGS) entry which is preliminary data.</text>
</comment>
<dbReference type="EMBL" id="JBHRTL010000030">
    <property type="protein sequence ID" value="MFC3156397.1"/>
    <property type="molecule type" value="Genomic_DNA"/>
</dbReference>
<feature type="domain" description="Multidrug resistance protein MdtA-like barrel-sandwich hybrid" evidence="4">
    <location>
        <begin position="76"/>
        <end position="215"/>
    </location>
</feature>
<dbReference type="Gene3D" id="2.40.50.100">
    <property type="match status" value="1"/>
</dbReference>
<dbReference type="RefSeq" id="WP_382417608.1">
    <property type="nucleotide sequence ID" value="NZ_AP031500.1"/>
</dbReference>
<organism evidence="5 6">
    <name type="scientific">Gilvimarinus japonicus</name>
    <dbReference type="NCBI Taxonomy" id="1796469"/>
    <lineage>
        <taxon>Bacteria</taxon>
        <taxon>Pseudomonadati</taxon>
        <taxon>Pseudomonadota</taxon>
        <taxon>Gammaproteobacteria</taxon>
        <taxon>Cellvibrionales</taxon>
        <taxon>Cellvibrionaceae</taxon>
        <taxon>Gilvimarinus</taxon>
    </lineage>
</organism>
<name>A0ABV7HXL4_9GAMM</name>
<dbReference type="NCBIfam" id="TIGR01730">
    <property type="entry name" value="RND_mfp"/>
    <property type="match status" value="1"/>
</dbReference>
<sequence length="416" mass="44797">MSNPGFYTRNKRWILPVVILLAAIVIAIALASMRKPPPHKEAKEGVALVNVQPLQTQAIQLQVLSRGLVQPRYSTELVAQVSGEIVALDEAFVRGGIIKKGEVLAQIDPTNYEVQLEEARAGLASATAALELEQAQGEVARVEWEGISDHPAPALGLRKPQLKQAQAQVAASQASVKQAQKDLERTKIIAPYDALIAERRVSLGTFVNVGSMMGEVLDVSSAEIRLPVANSELQYLVGNGVGSQVELTGDSMGSNYRWPAKIVRTEGVIDDDTRMSYLVARVSDPYHLNPKSVKSEQPGAQTDLAFGSFVVANIVGRELENAVRIPRNLIKNGTLPVYHEGKLQLKPVTVLRHIGGESVVTDGVDNGDLLVTTSLEYPVVGMALKRFDDQAEEAAEPADMPKPDVAAVARGEQGEG</sequence>
<evidence type="ECO:0000259" key="4">
    <source>
        <dbReference type="Pfam" id="PF25917"/>
    </source>
</evidence>
<evidence type="ECO:0000256" key="3">
    <source>
        <dbReference type="SAM" id="Phobius"/>
    </source>
</evidence>
<dbReference type="Pfam" id="PF25917">
    <property type="entry name" value="BSH_RND"/>
    <property type="match status" value="1"/>
</dbReference>
<gene>
    <name evidence="5" type="ORF">ACFOEB_14385</name>
</gene>
<dbReference type="Proteomes" id="UP001595548">
    <property type="component" value="Unassembled WGS sequence"/>
</dbReference>
<evidence type="ECO:0000256" key="1">
    <source>
        <dbReference type="ARBA" id="ARBA00009477"/>
    </source>
</evidence>
<dbReference type="PANTHER" id="PTHR30469:SF12">
    <property type="entry name" value="MULTIDRUG RESISTANCE PROTEIN MDTA"/>
    <property type="match status" value="1"/>
</dbReference>
<evidence type="ECO:0000256" key="2">
    <source>
        <dbReference type="SAM" id="MobiDB-lite"/>
    </source>
</evidence>
<evidence type="ECO:0000313" key="6">
    <source>
        <dbReference type="Proteomes" id="UP001595548"/>
    </source>
</evidence>
<dbReference type="InterPro" id="IPR006143">
    <property type="entry name" value="RND_pump_MFP"/>
</dbReference>
<keyword evidence="3" id="KW-0812">Transmembrane</keyword>
<keyword evidence="3" id="KW-1133">Transmembrane helix</keyword>
<comment type="similarity">
    <text evidence="1">Belongs to the membrane fusion protein (MFP) (TC 8.A.1) family.</text>
</comment>
<keyword evidence="3" id="KW-0472">Membrane</keyword>
<dbReference type="SUPFAM" id="SSF111369">
    <property type="entry name" value="HlyD-like secretion proteins"/>
    <property type="match status" value="1"/>
</dbReference>
<dbReference type="Gene3D" id="2.40.30.170">
    <property type="match status" value="1"/>
</dbReference>
<dbReference type="Gene3D" id="1.10.287.470">
    <property type="entry name" value="Helix hairpin bin"/>
    <property type="match status" value="1"/>
</dbReference>
<evidence type="ECO:0000313" key="5">
    <source>
        <dbReference type="EMBL" id="MFC3156397.1"/>
    </source>
</evidence>
<keyword evidence="6" id="KW-1185">Reference proteome</keyword>